<dbReference type="PANTHER" id="PTHR43639">
    <property type="entry name" value="OXIDOREDUCTASE, SHORT-CHAIN DEHYDROGENASE/REDUCTASE FAMILY (AFU_ORTHOLOGUE AFUA_5G02870)"/>
    <property type="match status" value="1"/>
</dbReference>
<reference evidence="3 4" key="1">
    <citation type="submission" date="2018-11" db="EMBL/GenBank/DDBJ databases">
        <title>Genomic Encyclopedia of Type Strains, Phase IV (KMG-IV): sequencing the most valuable type-strain genomes for metagenomic binning, comparative biology and taxonomic classification.</title>
        <authorList>
            <person name="Goeker M."/>
        </authorList>
    </citation>
    <scope>NUCLEOTIDE SEQUENCE [LARGE SCALE GENOMIC DNA]</scope>
    <source>
        <strain evidence="3 4">DSM 16974</strain>
    </source>
</reference>
<proteinExistence type="inferred from homology"/>
<dbReference type="NCBIfam" id="NF006598">
    <property type="entry name" value="PRK09135.1"/>
    <property type="match status" value="1"/>
</dbReference>
<dbReference type="GO" id="GO:0016491">
    <property type="term" value="F:oxidoreductase activity"/>
    <property type="evidence" value="ECO:0007669"/>
    <property type="project" value="UniProtKB-KW"/>
</dbReference>
<dbReference type="RefSeq" id="WP_123638065.1">
    <property type="nucleotide sequence ID" value="NZ_RJUK01000001.1"/>
</dbReference>
<dbReference type="Proteomes" id="UP000273643">
    <property type="component" value="Unassembled WGS sequence"/>
</dbReference>
<dbReference type="Gene3D" id="3.40.50.720">
    <property type="entry name" value="NAD(P)-binding Rossmann-like Domain"/>
    <property type="match status" value="1"/>
</dbReference>
<keyword evidence="4" id="KW-1185">Reference proteome</keyword>
<dbReference type="PRINTS" id="PR00081">
    <property type="entry name" value="GDHRDH"/>
</dbReference>
<dbReference type="InterPro" id="IPR036291">
    <property type="entry name" value="NAD(P)-bd_dom_sf"/>
</dbReference>
<dbReference type="PRINTS" id="PR00080">
    <property type="entry name" value="SDRFAMILY"/>
</dbReference>
<dbReference type="AlphaFoldDB" id="A0A3N1P173"/>
<sequence length="247" mass="26542">MTTDAPVALLTGAARRIGAVTAKTLHASGYRVVIHYRGSQQDAEALSHELNALRPDSAVALQADLSQLKDVQQLAENALKQWGRMDALINNASSFYPTPVGEASEEQWNDLMSSNLKAPFFLAQALADALKETEGAIITMADIHAERPLKNHPIYCAAKAGNVMLTKSLARELAPEVRVNGIAPGAILWPEQEAELDDDGKATILDRVPLNRPGDPQDIADTILFLLTKAPYITGQIIAVDGGRSVS</sequence>
<dbReference type="SUPFAM" id="SSF51735">
    <property type="entry name" value="NAD(P)-binding Rossmann-fold domains"/>
    <property type="match status" value="1"/>
</dbReference>
<dbReference type="InterPro" id="IPR002347">
    <property type="entry name" value="SDR_fam"/>
</dbReference>
<comment type="caution">
    <text evidence="3">The sequence shown here is derived from an EMBL/GenBank/DDBJ whole genome shotgun (WGS) entry which is preliminary data.</text>
</comment>
<organism evidence="3 4">
    <name type="scientific">Marinimicrobium koreense</name>
    <dbReference type="NCBI Taxonomy" id="306545"/>
    <lineage>
        <taxon>Bacteria</taxon>
        <taxon>Pseudomonadati</taxon>
        <taxon>Pseudomonadota</taxon>
        <taxon>Gammaproteobacteria</taxon>
        <taxon>Cellvibrionales</taxon>
        <taxon>Cellvibrionaceae</taxon>
        <taxon>Marinimicrobium</taxon>
    </lineage>
</organism>
<dbReference type="Pfam" id="PF13561">
    <property type="entry name" value="adh_short_C2"/>
    <property type="match status" value="1"/>
</dbReference>
<accession>A0A3N1P173</accession>
<comment type="similarity">
    <text evidence="1">Belongs to the short-chain dehydrogenases/reductases (SDR) family.</text>
</comment>
<evidence type="ECO:0000313" key="4">
    <source>
        <dbReference type="Proteomes" id="UP000273643"/>
    </source>
</evidence>
<name>A0A3N1P173_9GAMM</name>
<dbReference type="PANTHER" id="PTHR43639:SF1">
    <property type="entry name" value="SHORT-CHAIN DEHYDROGENASE_REDUCTASE FAMILY PROTEIN"/>
    <property type="match status" value="1"/>
</dbReference>
<dbReference type="OrthoDB" id="9793499at2"/>
<keyword evidence="2" id="KW-0560">Oxidoreductase</keyword>
<dbReference type="EMBL" id="RJUK01000001">
    <property type="protein sequence ID" value="ROQ21007.1"/>
    <property type="molecule type" value="Genomic_DNA"/>
</dbReference>
<dbReference type="FunFam" id="3.40.50.720:FF:000084">
    <property type="entry name" value="Short-chain dehydrogenase reductase"/>
    <property type="match status" value="1"/>
</dbReference>
<protein>
    <submittedName>
        <fullName evidence="3">Pteridine reductase</fullName>
    </submittedName>
</protein>
<dbReference type="CDD" id="cd05357">
    <property type="entry name" value="PR_SDR_c"/>
    <property type="match status" value="1"/>
</dbReference>
<evidence type="ECO:0000256" key="1">
    <source>
        <dbReference type="ARBA" id="ARBA00006484"/>
    </source>
</evidence>
<evidence type="ECO:0000313" key="3">
    <source>
        <dbReference type="EMBL" id="ROQ21007.1"/>
    </source>
</evidence>
<evidence type="ECO:0000256" key="2">
    <source>
        <dbReference type="ARBA" id="ARBA00023002"/>
    </source>
</evidence>
<gene>
    <name evidence="3" type="ORF">EDC38_1628</name>
</gene>